<evidence type="ECO:0000256" key="1">
    <source>
        <dbReference type="SAM" id="Coils"/>
    </source>
</evidence>
<proteinExistence type="predicted"/>
<dbReference type="RefSeq" id="WP_379156387.1">
    <property type="nucleotide sequence ID" value="NZ_JBHSRJ010000005.1"/>
</dbReference>
<dbReference type="InterPro" id="IPR046640">
    <property type="entry name" value="DUF6752"/>
</dbReference>
<reference evidence="4" key="1">
    <citation type="journal article" date="2019" name="Int. J. Syst. Evol. Microbiol.">
        <title>The Global Catalogue of Microorganisms (GCM) 10K type strain sequencing project: providing services to taxonomists for standard genome sequencing and annotation.</title>
        <authorList>
            <consortium name="The Broad Institute Genomics Platform"/>
            <consortium name="The Broad Institute Genome Sequencing Center for Infectious Disease"/>
            <person name="Wu L."/>
            <person name="Ma J."/>
        </authorList>
    </citation>
    <scope>NUCLEOTIDE SEQUENCE [LARGE SCALE GENOMIC DNA]</scope>
    <source>
        <strain evidence="4">CCUG 54522</strain>
    </source>
</reference>
<organism evidence="3 4">
    <name type="scientific">Nocardioides hankookensis</name>
    <dbReference type="NCBI Taxonomy" id="443157"/>
    <lineage>
        <taxon>Bacteria</taxon>
        <taxon>Bacillati</taxon>
        <taxon>Actinomycetota</taxon>
        <taxon>Actinomycetes</taxon>
        <taxon>Propionibacteriales</taxon>
        <taxon>Nocardioidaceae</taxon>
        <taxon>Nocardioides</taxon>
    </lineage>
</organism>
<feature type="domain" description="DUF6752" evidence="2">
    <location>
        <begin position="29"/>
        <end position="82"/>
    </location>
</feature>
<accession>A0ABW1LMJ1</accession>
<gene>
    <name evidence="3" type="ORF">ACFPYL_16275</name>
</gene>
<evidence type="ECO:0000313" key="3">
    <source>
        <dbReference type="EMBL" id="MFC6044649.1"/>
    </source>
</evidence>
<keyword evidence="1" id="KW-0175">Coiled coil</keyword>
<evidence type="ECO:0000259" key="2">
    <source>
        <dbReference type="Pfam" id="PF20537"/>
    </source>
</evidence>
<feature type="coiled-coil region" evidence="1">
    <location>
        <begin position="4"/>
        <end position="55"/>
    </location>
</feature>
<dbReference type="EMBL" id="JBHSRJ010000005">
    <property type="protein sequence ID" value="MFC6044649.1"/>
    <property type="molecule type" value="Genomic_DNA"/>
</dbReference>
<sequence length="82" mass="9703">MTTLTRTRAKARVAQDRYRRLRRRAIGVRARLAALEEELQESRQLNRRITELVDVVAELLVLVDDRDEERVREVLAQYRASI</sequence>
<keyword evidence="4" id="KW-1185">Reference proteome</keyword>
<dbReference type="Pfam" id="PF20537">
    <property type="entry name" value="DUF6752"/>
    <property type="match status" value="1"/>
</dbReference>
<evidence type="ECO:0000313" key="4">
    <source>
        <dbReference type="Proteomes" id="UP001596135"/>
    </source>
</evidence>
<dbReference type="Proteomes" id="UP001596135">
    <property type="component" value="Unassembled WGS sequence"/>
</dbReference>
<name>A0ABW1LMJ1_9ACTN</name>
<protein>
    <submittedName>
        <fullName evidence="3">DUF6752 domain-containing protein</fullName>
    </submittedName>
</protein>
<comment type="caution">
    <text evidence="3">The sequence shown here is derived from an EMBL/GenBank/DDBJ whole genome shotgun (WGS) entry which is preliminary data.</text>
</comment>